<gene>
    <name evidence="2" type="ORF">BRM3_08735</name>
</gene>
<reference evidence="2" key="1">
    <citation type="submission" date="2022-10" db="EMBL/GenBank/DDBJ databases">
        <title>Whole-Genome Sequencing of Brachybacterium huguangmaarense BRM-3, Isolated from Betula schmidtii.</title>
        <authorList>
            <person name="Haam D."/>
        </authorList>
    </citation>
    <scope>NUCLEOTIDE SEQUENCE</scope>
    <source>
        <strain evidence="2">BRM-3</strain>
    </source>
</reference>
<name>A0ABY6FYE1_9MICO</name>
<evidence type="ECO:0000313" key="3">
    <source>
        <dbReference type="Proteomes" id="UP001164305"/>
    </source>
</evidence>
<dbReference type="RefSeq" id="WP_263592943.1">
    <property type="nucleotide sequence ID" value="NZ_CP107020.1"/>
</dbReference>
<feature type="transmembrane region" description="Helical" evidence="1">
    <location>
        <begin position="20"/>
        <end position="39"/>
    </location>
</feature>
<keyword evidence="1" id="KW-0812">Transmembrane</keyword>
<accession>A0ABY6FYE1</accession>
<protein>
    <recommendedName>
        <fullName evidence="4">Integral membrane protein</fullName>
    </recommendedName>
</protein>
<dbReference type="EMBL" id="CP107020">
    <property type="protein sequence ID" value="UYG15729.1"/>
    <property type="molecule type" value="Genomic_DNA"/>
</dbReference>
<feature type="transmembrane region" description="Helical" evidence="1">
    <location>
        <begin position="51"/>
        <end position="72"/>
    </location>
</feature>
<keyword evidence="1" id="KW-1133">Transmembrane helix</keyword>
<evidence type="ECO:0000256" key="1">
    <source>
        <dbReference type="SAM" id="Phobius"/>
    </source>
</evidence>
<keyword evidence="1" id="KW-0472">Membrane</keyword>
<dbReference type="Proteomes" id="UP001164305">
    <property type="component" value="Chromosome"/>
</dbReference>
<proteinExistence type="predicted"/>
<evidence type="ECO:0000313" key="2">
    <source>
        <dbReference type="EMBL" id="UYG15729.1"/>
    </source>
</evidence>
<feature type="transmembrane region" description="Helical" evidence="1">
    <location>
        <begin position="79"/>
        <end position="98"/>
    </location>
</feature>
<organism evidence="2 3">
    <name type="scientific">Brachybacterium huguangmaarense</name>
    <dbReference type="NCBI Taxonomy" id="1652028"/>
    <lineage>
        <taxon>Bacteria</taxon>
        <taxon>Bacillati</taxon>
        <taxon>Actinomycetota</taxon>
        <taxon>Actinomycetes</taxon>
        <taxon>Micrococcales</taxon>
        <taxon>Dermabacteraceae</taxon>
        <taxon>Brachybacterium</taxon>
    </lineage>
</organism>
<sequence>MTRSEPDPAPSSSRPRAAAVGLLALEALALLAIASLALLDGARSTGELRTFAMGLAAFLAIFAVLVGAAALSVMRERRFGIGFGITWQLFQALVGASLLRASLYAAGVFALVTAILTFVLLFQLSRTTPTPLERD</sequence>
<keyword evidence="3" id="KW-1185">Reference proteome</keyword>
<evidence type="ECO:0008006" key="4">
    <source>
        <dbReference type="Google" id="ProtNLM"/>
    </source>
</evidence>
<feature type="transmembrane region" description="Helical" evidence="1">
    <location>
        <begin position="104"/>
        <end position="124"/>
    </location>
</feature>